<evidence type="ECO:0000256" key="4">
    <source>
        <dbReference type="ARBA" id="ARBA00022776"/>
    </source>
</evidence>
<keyword evidence="5 9" id="KW-0175">Coiled coil</keyword>
<evidence type="ECO:0000256" key="9">
    <source>
        <dbReference type="SAM" id="Coils"/>
    </source>
</evidence>
<dbReference type="Gene3D" id="6.10.250.1950">
    <property type="match status" value="1"/>
</dbReference>
<feature type="compositionally biased region" description="Polar residues" evidence="10">
    <location>
        <begin position="28"/>
        <end position="41"/>
    </location>
</feature>
<feature type="region of interest" description="Disordered" evidence="10">
    <location>
        <begin position="1"/>
        <end position="67"/>
    </location>
</feature>
<keyword evidence="7 8" id="KW-0137">Centromere</keyword>
<evidence type="ECO:0000256" key="3">
    <source>
        <dbReference type="ARBA" id="ARBA00022618"/>
    </source>
</evidence>
<evidence type="ECO:0000256" key="2">
    <source>
        <dbReference type="ARBA" id="ARBA00022454"/>
    </source>
</evidence>
<feature type="compositionally biased region" description="Low complexity" evidence="10">
    <location>
        <begin position="48"/>
        <end position="62"/>
    </location>
</feature>
<keyword evidence="2 8" id="KW-0158">Chromosome</keyword>
<keyword evidence="6 8" id="KW-0131">Cell cycle</keyword>
<dbReference type="Pfam" id="PF03801">
    <property type="entry name" value="Ndc80_HEC"/>
    <property type="match status" value="1"/>
</dbReference>
<evidence type="ECO:0000259" key="11">
    <source>
        <dbReference type="Pfam" id="PF03801"/>
    </source>
</evidence>
<dbReference type="InterPro" id="IPR055260">
    <property type="entry name" value="Ndc80_CH"/>
</dbReference>
<evidence type="ECO:0000313" key="13">
    <source>
        <dbReference type="Proteomes" id="UP001454036"/>
    </source>
</evidence>
<dbReference type="PANTHER" id="PTHR46681:SF1">
    <property type="entry name" value="KINETOCHORE PROTEIN NDC80 HOMOLOG"/>
    <property type="match status" value="1"/>
</dbReference>
<dbReference type="InterPro" id="IPR055307">
    <property type="entry name" value="NDC80_plants"/>
</dbReference>
<feature type="compositionally biased region" description="Basic and acidic residues" evidence="10">
    <location>
        <begin position="8"/>
        <end position="19"/>
    </location>
</feature>
<evidence type="ECO:0000256" key="1">
    <source>
        <dbReference type="ARBA" id="ARBA00007050"/>
    </source>
</evidence>
<dbReference type="GO" id="GO:0031262">
    <property type="term" value="C:Ndc80 complex"/>
    <property type="evidence" value="ECO:0007669"/>
    <property type="project" value="UniProtKB-UniRule"/>
</dbReference>
<evidence type="ECO:0000256" key="8">
    <source>
        <dbReference type="RuleBase" id="RU368072"/>
    </source>
</evidence>
<dbReference type="InterPro" id="IPR038273">
    <property type="entry name" value="Ndc80_sf"/>
</dbReference>
<keyword evidence="8" id="KW-0539">Nucleus</keyword>
<comment type="subunit">
    <text evidence="8">Component of the NDC80 complex.</text>
</comment>
<evidence type="ECO:0000256" key="6">
    <source>
        <dbReference type="ARBA" id="ARBA00023306"/>
    </source>
</evidence>
<dbReference type="Gene3D" id="1.10.418.30">
    <property type="entry name" value="Ncd80 complex, Ncd80 subunit"/>
    <property type="match status" value="1"/>
</dbReference>
<name>A0AAV3P7X1_LITER</name>
<keyword evidence="8" id="KW-0995">Kinetochore</keyword>
<keyword evidence="13" id="KW-1185">Reference proteome</keyword>
<evidence type="ECO:0000256" key="7">
    <source>
        <dbReference type="ARBA" id="ARBA00023328"/>
    </source>
</evidence>
<dbReference type="PANTHER" id="PTHR46681">
    <property type="entry name" value="KINETOCHORE PROTEIN NDC80 HOMOLOG"/>
    <property type="match status" value="1"/>
</dbReference>
<comment type="function">
    <text evidence="8">Acts as a component of the essential kinetochore-associated NDC80 complex, which is required for chromosome segregation and spindle checkpoint activity.</text>
</comment>
<dbReference type="EMBL" id="BAABME010016734">
    <property type="protein sequence ID" value="GAA0147227.1"/>
    <property type="molecule type" value="Genomic_DNA"/>
</dbReference>
<feature type="coiled-coil region" evidence="9">
    <location>
        <begin position="302"/>
        <end position="378"/>
    </location>
</feature>
<keyword evidence="3 8" id="KW-0132">Cell division</keyword>
<gene>
    <name evidence="12" type="ORF">LIER_36478</name>
</gene>
<evidence type="ECO:0000256" key="10">
    <source>
        <dbReference type="SAM" id="MobiDB-lite"/>
    </source>
</evidence>
<proteinExistence type="inferred from homology"/>
<dbReference type="Proteomes" id="UP001454036">
    <property type="component" value="Unassembled WGS sequence"/>
</dbReference>
<evidence type="ECO:0000313" key="12">
    <source>
        <dbReference type="EMBL" id="GAA0147227.1"/>
    </source>
</evidence>
<comment type="similarity">
    <text evidence="1 8">Belongs to the NDC80/HEC1 family.</text>
</comment>
<dbReference type="GO" id="GO:0051315">
    <property type="term" value="P:attachment of mitotic spindle microtubules to kinetochore"/>
    <property type="evidence" value="ECO:0007669"/>
    <property type="project" value="UniProtKB-UniRule"/>
</dbReference>
<comment type="caution">
    <text evidence="12">The sequence shown here is derived from an EMBL/GenBank/DDBJ whole genome shotgun (WGS) entry which is preliminary data.</text>
</comment>
<feature type="domain" description="Kinetochore protein Ndc80 CH" evidence="11">
    <location>
        <begin position="95"/>
        <end position="165"/>
    </location>
</feature>
<comment type="subcellular location">
    <subcellularLocation>
        <location evidence="8">Chromosome</location>
        <location evidence="8">Centromere</location>
        <location evidence="8">Kinetochore</location>
    </subcellularLocation>
    <subcellularLocation>
        <location evidence="8">Nucleus</location>
    </subcellularLocation>
</comment>
<reference evidence="12 13" key="1">
    <citation type="submission" date="2024-01" db="EMBL/GenBank/DDBJ databases">
        <title>The complete chloroplast genome sequence of Lithospermum erythrorhizon: insights into the phylogenetic relationship among Boraginaceae species and the maternal lineages of purple gromwells.</title>
        <authorList>
            <person name="Okada T."/>
            <person name="Watanabe K."/>
        </authorList>
    </citation>
    <scope>NUCLEOTIDE SEQUENCE [LARGE SCALE GENOMIC DNA]</scope>
</reference>
<keyword evidence="4 8" id="KW-0498">Mitosis</keyword>
<feature type="coiled-coil region" evidence="9">
    <location>
        <begin position="201"/>
        <end position="273"/>
    </location>
</feature>
<organism evidence="12 13">
    <name type="scientific">Lithospermum erythrorhizon</name>
    <name type="common">Purple gromwell</name>
    <name type="synonym">Lithospermum officinale var. erythrorhizon</name>
    <dbReference type="NCBI Taxonomy" id="34254"/>
    <lineage>
        <taxon>Eukaryota</taxon>
        <taxon>Viridiplantae</taxon>
        <taxon>Streptophyta</taxon>
        <taxon>Embryophyta</taxon>
        <taxon>Tracheophyta</taxon>
        <taxon>Spermatophyta</taxon>
        <taxon>Magnoliopsida</taxon>
        <taxon>eudicotyledons</taxon>
        <taxon>Gunneridae</taxon>
        <taxon>Pentapetalae</taxon>
        <taxon>asterids</taxon>
        <taxon>lamiids</taxon>
        <taxon>Boraginales</taxon>
        <taxon>Boraginaceae</taxon>
        <taxon>Boraginoideae</taxon>
        <taxon>Lithospermeae</taxon>
        <taxon>Lithospermum</taxon>
    </lineage>
</organism>
<accession>A0AAV3P7X1</accession>
<dbReference type="GO" id="GO:0005634">
    <property type="term" value="C:nucleus"/>
    <property type="evidence" value="ECO:0007669"/>
    <property type="project" value="UniProtKB-SubCell"/>
</dbReference>
<sequence length="585" mass="66826">MRGGGFRRSKDSQPADRQRHPPPPTPTATFNPWQQHHFATTQRRDSDASYASSRPSMSSLRPPADEKVNSVTTINNYLTTTFKSLPPIKPPLSIRDIEVIKHLLVRLGFHVSNKFEDDLNIFLKTLNCPVKFNKSALRAPGERRASAMLVALIHWLVQLCQYNDHLSRSSEIQPFMADNGMFNYVKDCYVFYMNGDDNSVVALDEELIGKLENQRDEMKEENQAVEEEIKALEEKLEGLKGQPSRKEQLDKEKVDLEEDVKKFQSIIEQFQQHVVMMEKAVADKQTELDVKVVENEKICVENAEIKRQVEEQGINLRDAERMKRELHAVERDINDTEAARNEWEEKAWNLNADIGNKLKELEQRVIECNQAIRRLKLGSEFQYQLNAEGSTLAELLGIDYKTTVKPTLAAAFDDVKRASVEKFEELISLKKQATESASRIDAKRSHISTLSTQIEQVEALLDLIRIETHDYTSRCSAEGRKIAEDLEAETTNMVTSERDAAEYLKVSEAKLQEAIIQTEEKVQSCARNLFAVVDSVSKFKEHVALRMSEMKANLSETAVKVADAHKYNLPVVQFEHIDDKSMLME</sequence>
<evidence type="ECO:0000256" key="5">
    <source>
        <dbReference type="ARBA" id="ARBA00023054"/>
    </source>
</evidence>
<dbReference type="GO" id="GO:0051301">
    <property type="term" value="P:cell division"/>
    <property type="evidence" value="ECO:0007669"/>
    <property type="project" value="UniProtKB-UniRule"/>
</dbReference>
<protein>
    <recommendedName>
        <fullName evidence="8">Kinetochore protein NDC80</fullName>
    </recommendedName>
</protein>
<dbReference type="AlphaFoldDB" id="A0AAV3P7X1"/>